<dbReference type="OrthoDB" id="7274881at2"/>
<reference evidence="2 3" key="1">
    <citation type="submission" date="2019-04" db="EMBL/GenBank/DDBJ databases">
        <authorList>
            <person name="Yang Y."/>
            <person name="Wei D."/>
        </authorList>
    </citation>
    <scope>NUCLEOTIDE SEQUENCE [LARGE SCALE GENOMIC DNA]</scope>
    <source>
        <strain evidence="2 3">L-1-4w-11</strain>
    </source>
</reference>
<sequence length="118" mass="13366">MAEPSRPGERLIASDRVEDTAVHNRDGEKLGHVERLLIDRASGQVEYAVLAFGGILGIGHRHFPLPWQALHYDRAQGAYVVDLTREQIEGAPSYEDEEPRYDLPYAQQLHAYYGLAYM</sequence>
<evidence type="ECO:0000313" key="3">
    <source>
        <dbReference type="Proteomes" id="UP000309138"/>
    </source>
</evidence>
<name>A0A4U1L4G0_9SPHN</name>
<dbReference type="SUPFAM" id="SSF50346">
    <property type="entry name" value="PRC-barrel domain"/>
    <property type="match status" value="1"/>
</dbReference>
<evidence type="ECO:0000313" key="2">
    <source>
        <dbReference type="EMBL" id="TKD51065.1"/>
    </source>
</evidence>
<dbReference type="InterPro" id="IPR027275">
    <property type="entry name" value="PRC-brl_dom"/>
</dbReference>
<accession>A0A4U1L4G0</accession>
<dbReference type="Gene3D" id="2.30.30.240">
    <property type="entry name" value="PRC-barrel domain"/>
    <property type="match status" value="1"/>
</dbReference>
<keyword evidence="3" id="KW-1185">Reference proteome</keyword>
<gene>
    <name evidence="2" type="ORF">FBR43_10070</name>
</gene>
<dbReference type="Pfam" id="PF05239">
    <property type="entry name" value="PRC"/>
    <property type="match status" value="1"/>
</dbReference>
<proteinExistence type="predicted"/>
<dbReference type="PANTHER" id="PTHR36505:SF1">
    <property type="entry name" value="BLR1072 PROTEIN"/>
    <property type="match status" value="1"/>
</dbReference>
<organism evidence="2 3">
    <name type="scientific">Sphingomonas baiyangensis</name>
    <dbReference type="NCBI Taxonomy" id="2572576"/>
    <lineage>
        <taxon>Bacteria</taxon>
        <taxon>Pseudomonadati</taxon>
        <taxon>Pseudomonadota</taxon>
        <taxon>Alphaproteobacteria</taxon>
        <taxon>Sphingomonadales</taxon>
        <taxon>Sphingomonadaceae</taxon>
        <taxon>Sphingomonas</taxon>
    </lineage>
</organism>
<dbReference type="PANTHER" id="PTHR36505">
    <property type="entry name" value="BLR1072 PROTEIN"/>
    <property type="match status" value="1"/>
</dbReference>
<dbReference type="RefSeq" id="WP_136943013.1">
    <property type="nucleotide sequence ID" value="NZ_SWKR01000002.1"/>
</dbReference>
<evidence type="ECO:0000259" key="1">
    <source>
        <dbReference type="Pfam" id="PF05239"/>
    </source>
</evidence>
<dbReference type="Proteomes" id="UP000309138">
    <property type="component" value="Unassembled WGS sequence"/>
</dbReference>
<dbReference type="InterPro" id="IPR011033">
    <property type="entry name" value="PRC_barrel-like_sf"/>
</dbReference>
<comment type="caution">
    <text evidence="2">The sequence shown here is derived from an EMBL/GenBank/DDBJ whole genome shotgun (WGS) entry which is preliminary data.</text>
</comment>
<dbReference type="AlphaFoldDB" id="A0A4U1L4G0"/>
<protein>
    <submittedName>
        <fullName evidence="2">PRC-barrel domain containing protein</fullName>
    </submittedName>
</protein>
<feature type="domain" description="PRC-barrel" evidence="1">
    <location>
        <begin position="13"/>
        <end position="87"/>
    </location>
</feature>
<dbReference type="EMBL" id="SWKR01000002">
    <property type="protein sequence ID" value="TKD51065.1"/>
    <property type="molecule type" value="Genomic_DNA"/>
</dbReference>